<dbReference type="PANTHER" id="PTHR35910:SF6">
    <property type="entry name" value="2EXR DOMAIN-CONTAINING PROTEIN"/>
    <property type="match status" value="1"/>
</dbReference>
<organism evidence="2 3">
    <name type="scientific">Aspergillus brasiliensis (strain CBS 101740 / IMI 381727 / IBT 21946)</name>
    <dbReference type="NCBI Taxonomy" id="767769"/>
    <lineage>
        <taxon>Eukaryota</taxon>
        <taxon>Fungi</taxon>
        <taxon>Dikarya</taxon>
        <taxon>Ascomycota</taxon>
        <taxon>Pezizomycotina</taxon>
        <taxon>Eurotiomycetes</taxon>
        <taxon>Eurotiomycetidae</taxon>
        <taxon>Eurotiales</taxon>
        <taxon>Aspergillaceae</taxon>
        <taxon>Aspergillus</taxon>
        <taxon>Aspergillus subgen. Circumdati</taxon>
    </lineage>
</organism>
<keyword evidence="3" id="KW-1185">Reference proteome</keyword>
<dbReference type="PANTHER" id="PTHR35910">
    <property type="entry name" value="2EXR DOMAIN-CONTAINING PROTEIN"/>
    <property type="match status" value="1"/>
</dbReference>
<proteinExistence type="predicted"/>
<accession>A0A1L9UFH2</accession>
<dbReference type="OMA" id="CHEFRHD"/>
<dbReference type="InterPro" id="IPR045518">
    <property type="entry name" value="2EXR"/>
</dbReference>
<protein>
    <recommendedName>
        <fullName evidence="1">2EXR domain-containing protein</fullName>
    </recommendedName>
</protein>
<evidence type="ECO:0000313" key="3">
    <source>
        <dbReference type="Proteomes" id="UP000184499"/>
    </source>
</evidence>
<reference evidence="3" key="1">
    <citation type="journal article" date="2017" name="Genome Biol.">
        <title>Comparative genomics reveals high biological diversity and specific adaptations in the industrially and medically important fungal genus Aspergillus.</title>
        <authorList>
            <person name="de Vries R.P."/>
            <person name="Riley R."/>
            <person name="Wiebenga A."/>
            <person name="Aguilar-Osorio G."/>
            <person name="Amillis S."/>
            <person name="Uchima C.A."/>
            <person name="Anderluh G."/>
            <person name="Asadollahi M."/>
            <person name="Askin M."/>
            <person name="Barry K."/>
            <person name="Battaglia E."/>
            <person name="Bayram O."/>
            <person name="Benocci T."/>
            <person name="Braus-Stromeyer S.A."/>
            <person name="Caldana C."/>
            <person name="Canovas D."/>
            <person name="Cerqueira G.C."/>
            <person name="Chen F."/>
            <person name="Chen W."/>
            <person name="Choi C."/>
            <person name="Clum A."/>
            <person name="Dos Santos R.A."/>
            <person name="Damasio A.R."/>
            <person name="Diallinas G."/>
            <person name="Emri T."/>
            <person name="Fekete E."/>
            <person name="Flipphi M."/>
            <person name="Freyberg S."/>
            <person name="Gallo A."/>
            <person name="Gournas C."/>
            <person name="Habgood R."/>
            <person name="Hainaut M."/>
            <person name="Harispe M.L."/>
            <person name="Henrissat B."/>
            <person name="Hilden K.S."/>
            <person name="Hope R."/>
            <person name="Hossain A."/>
            <person name="Karabika E."/>
            <person name="Karaffa L."/>
            <person name="Karanyi Z."/>
            <person name="Krasevec N."/>
            <person name="Kuo A."/>
            <person name="Kusch H."/>
            <person name="LaButti K."/>
            <person name="Lagendijk E.L."/>
            <person name="Lapidus A."/>
            <person name="Levasseur A."/>
            <person name="Lindquist E."/>
            <person name="Lipzen A."/>
            <person name="Logrieco A.F."/>
            <person name="MacCabe A."/>
            <person name="Maekelae M.R."/>
            <person name="Malavazi I."/>
            <person name="Melin P."/>
            <person name="Meyer V."/>
            <person name="Mielnichuk N."/>
            <person name="Miskei M."/>
            <person name="Molnar A.P."/>
            <person name="Mule G."/>
            <person name="Ngan C.Y."/>
            <person name="Orejas M."/>
            <person name="Orosz E."/>
            <person name="Ouedraogo J.P."/>
            <person name="Overkamp K.M."/>
            <person name="Park H.-S."/>
            <person name="Perrone G."/>
            <person name="Piumi F."/>
            <person name="Punt P.J."/>
            <person name="Ram A.F."/>
            <person name="Ramon A."/>
            <person name="Rauscher S."/>
            <person name="Record E."/>
            <person name="Riano-Pachon D.M."/>
            <person name="Robert V."/>
            <person name="Roehrig J."/>
            <person name="Ruller R."/>
            <person name="Salamov A."/>
            <person name="Salih N.S."/>
            <person name="Samson R.A."/>
            <person name="Sandor E."/>
            <person name="Sanguinetti M."/>
            <person name="Schuetze T."/>
            <person name="Sepcic K."/>
            <person name="Shelest E."/>
            <person name="Sherlock G."/>
            <person name="Sophianopoulou V."/>
            <person name="Squina F.M."/>
            <person name="Sun H."/>
            <person name="Susca A."/>
            <person name="Todd R.B."/>
            <person name="Tsang A."/>
            <person name="Unkles S.E."/>
            <person name="van de Wiele N."/>
            <person name="van Rossen-Uffink D."/>
            <person name="Oliveira J.V."/>
            <person name="Vesth T.C."/>
            <person name="Visser J."/>
            <person name="Yu J.-H."/>
            <person name="Zhou M."/>
            <person name="Andersen M.R."/>
            <person name="Archer D.B."/>
            <person name="Baker S.E."/>
            <person name="Benoit I."/>
            <person name="Brakhage A.A."/>
            <person name="Braus G.H."/>
            <person name="Fischer R."/>
            <person name="Frisvad J.C."/>
            <person name="Goldman G.H."/>
            <person name="Houbraken J."/>
            <person name="Oakley B."/>
            <person name="Pocsi I."/>
            <person name="Scazzocchio C."/>
            <person name="Seiboth B."/>
            <person name="vanKuyk P.A."/>
            <person name="Wortman J."/>
            <person name="Dyer P.S."/>
            <person name="Grigoriev I.V."/>
        </authorList>
    </citation>
    <scope>NUCLEOTIDE SEQUENCE [LARGE SCALE GENOMIC DNA]</scope>
    <source>
        <strain evidence="3">CBS 101740 / IMI 381727 / IBT 21946</strain>
    </source>
</reference>
<feature type="domain" description="2EXR" evidence="1">
    <location>
        <begin position="8"/>
        <end position="112"/>
    </location>
</feature>
<dbReference type="GeneID" id="93575375"/>
<dbReference type="EMBL" id="KV878686">
    <property type="protein sequence ID" value="OJJ70405.1"/>
    <property type="molecule type" value="Genomic_DNA"/>
</dbReference>
<dbReference type="OrthoDB" id="3546385at2759"/>
<name>A0A1L9UFH2_ASPBC</name>
<dbReference type="AlphaFoldDB" id="A0A1L9UFH2"/>
<gene>
    <name evidence="2" type="ORF">ASPBRDRAFT_31299</name>
</gene>
<evidence type="ECO:0000259" key="1">
    <source>
        <dbReference type="Pfam" id="PF20150"/>
    </source>
</evidence>
<evidence type="ECO:0000313" key="2">
    <source>
        <dbReference type="EMBL" id="OJJ70405.1"/>
    </source>
</evidence>
<dbReference type="Proteomes" id="UP000184499">
    <property type="component" value="Unassembled WGS sequence"/>
</dbReference>
<dbReference type="VEuPathDB" id="FungiDB:ASPBRDRAFT_31299"/>
<dbReference type="RefSeq" id="XP_067477653.1">
    <property type="nucleotide sequence ID" value="XM_067622887.1"/>
</dbReference>
<sequence>MAVPAVDFPLFPRLPAELRVQIWEETLPKFVRPLYFYRNGRWTVGNAGSENLDIKFDHLSPNMEINVPIFSVNREAFRVTRSWMMIHGIYNGTTPTKSTFFIRPFNPKVDTLYLSWSQFSDNSLGIACKIYTTSTSGNITINRTEPMCLAVSRDTVKIGPSSLEFLFQHPFYRATHKLVIVDNAEVLPNNNQQLQHHWELNSALSTPAFVWNSARDRFEEGEGIGNSDPYLLGGLNACAASGMTGGFGEVKDHKLEVYLATAIKM</sequence>
<dbReference type="Pfam" id="PF20150">
    <property type="entry name" value="2EXR"/>
    <property type="match status" value="1"/>
</dbReference>